<feature type="modified residue" description="4-aspartylphosphate" evidence="8">
    <location>
        <position position="55"/>
    </location>
</feature>
<dbReference type="SUPFAM" id="SSF52172">
    <property type="entry name" value="CheY-like"/>
    <property type="match status" value="1"/>
</dbReference>
<evidence type="ECO:0000256" key="1">
    <source>
        <dbReference type="ARBA" id="ARBA00004496"/>
    </source>
</evidence>
<accession>A0A3A1VJB3</accession>
<keyword evidence="7" id="KW-0804">Transcription</keyword>
<dbReference type="InterPro" id="IPR051552">
    <property type="entry name" value="HptR"/>
</dbReference>
<dbReference type="Pfam" id="PF12833">
    <property type="entry name" value="HTH_18"/>
    <property type="match status" value="1"/>
</dbReference>
<keyword evidence="12" id="KW-1185">Reference proteome</keyword>
<dbReference type="GO" id="GO:0000160">
    <property type="term" value="P:phosphorelay signal transduction system"/>
    <property type="evidence" value="ECO:0007669"/>
    <property type="project" value="UniProtKB-KW"/>
</dbReference>
<keyword evidence="3 8" id="KW-0597">Phosphoprotein</keyword>
<dbReference type="CDD" id="cd17536">
    <property type="entry name" value="REC_YesN-like"/>
    <property type="match status" value="1"/>
</dbReference>
<organism evidence="11 12">
    <name type="scientific">Paenibacillus nanensis</name>
    <dbReference type="NCBI Taxonomy" id="393251"/>
    <lineage>
        <taxon>Bacteria</taxon>
        <taxon>Bacillati</taxon>
        <taxon>Bacillota</taxon>
        <taxon>Bacilli</taxon>
        <taxon>Bacillales</taxon>
        <taxon>Paenibacillaceae</taxon>
        <taxon>Paenibacillus</taxon>
    </lineage>
</organism>
<feature type="domain" description="HTH araC/xylS-type" evidence="9">
    <location>
        <begin position="439"/>
        <end position="537"/>
    </location>
</feature>
<dbReference type="OrthoDB" id="9794370at2"/>
<dbReference type="PRINTS" id="PR00032">
    <property type="entry name" value="HTHARAC"/>
</dbReference>
<dbReference type="InterPro" id="IPR011006">
    <property type="entry name" value="CheY-like_superfamily"/>
</dbReference>
<dbReference type="PANTHER" id="PTHR42713:SF3">
    <property type="entry name" value="TRANSCRIPTIONAL REGULATORY PROTEIN HPTR"/>
    <property type="match status" value="1"/>
</dbReference>
<dbReference type="GO" id="GO:0003700">
    <property type="term" value="F:DNA-binding transcription factor activity"/>
    <property type="evidence" value="ECO:0007669"/>
    <property type="project" value="InterPro"/>
</dbReference>
<dbReference type="AlphaFoldDB" id="A0A3A1VJB3"/>
<dbReference type="InterPro" id="IPR018062">
    <property type="entry name" value="HTH_AraC-typ_CS"/>
</dbReference>
<keyword evidence="4" id="KW-0902">Two-component regulatory system</keyword>
<sequence length="537" mass="61394">MIEVLLVDDETYVTESIAATIPWAELGVQAIYQAASPSEALRIMEEQSIDILVTDIRMPEMNGLQLIEQVTERWPDTRCLLLTGHSDFEYAKKAIQLQAVDYLLKPLDDNAFMNSLSSCIESLKEEWERADKYNQLVYTMKSDYNVLRQNLLHELLLGRPGSSASAAAKLNQYEVKVRIDDSALLMAVQLGKHFRGMDHQSVSLMEYAIGNIAEEIFAAPYRVWHGKAPHDCLAIIVSADSDGDSSVFRKERIRALGLQFQQKVMDYLKGSIAIVFSEWFVFPQELAGMYRSVLAAMYRLHQEEASLLFMEEVPERQPSAAKLVEDLYRPPTLVQLLESGQWDGAAVKLHALFDALASSHATREQLYEVFLSVSNAYLYIANKQGIDLYRANSAGVNMLIDPSMMQSPDKLKAWSEDMLSRLRSERYDHEKYNKKHIIKQVQELVMSDLGGETSVKTIADKVFLHPVYLSKIYKSETGESLGDYIIRMRMEKAVYMLKSTNKKIYEITSELGYQNPQYFSKIFKKYYGMTPNEYRDQ</sequence>
<dbReference type="EMBL" id="QXQA01000001">
    <property type="protein sequence ID" value="RIX60404.1"/>
    <property type="molecule type" value="Genomic_DNA"/>
</dbReference>
<dbReference type="SUPFAM" id="SSF46689">
    <property type="entry name" value="Homeodomain-like"/>
    <property type="match status" value="1"/>
</dbReference>
<gene>
    <name evidence="11" type="ORF">D3P08_02265</name>
</gene>
<evidence type="ECO:0000256" key="7">
    <source>
        <dbReference type="ARBA" id="ARBA00023163"/>
    </source>
</evidence>
<dbReference type="PROSITE" id="PS50110">
    <property type="entry name" value="RESPONSE_REGULATORY"/>
    <property type="match status" value="1"/>
</dbReference>
<evidence type="ECO:0000313" key="11">
    <source>
        <dbReference type="EMBL" id="RIX60404.1"/>
    </source>
</evidence>
<keyword evidence="6" id="KW-0238">DNA-binding</keyword>
<dbReference type="InterPro" id="IPR020449">
    <property type="entry name" value="Tscrpt_reg_AraC-type_HTH"/>
</dbReference>
<evidence type="ECO:0000259" key="9">
    <source>
        <dbReference type="PROSITE" id="PS01124"/>
    </source>
</evidence>
<keyword evidence="2" id="KW-0963">Cytoplasm</keyword>
<dbReference type="Gene3D" id="3.40.50.2300">
    <property type="match status" value="1"/>
</dbReference>
<evidence type="ECO:0000256" key="2">
    <source>
        <dbReference type="ARBA" id="ARBA00022490"/>
    </source>
</evidence>
<dbReference type="InterPro" id="IPR009057">
    <property type="entry name" value="Homeodomain-like_sf"/>
</dbReference>
<evidence type="ECO:0000256" key="5">
    <source>
        <dbReference type="ARBA" id="ARBA00023015"/>
    </source>
</evidence>
<dbReference type="InterPro" id="IPR018060">
    <property type="entry name" value="HTH_AraC"/>
</dbReference>
<evidence type="ECO:0000259" key="10">
    <source>
        <dbReference type="PROSITE" id="PS50110"/>
    </source>
</evidence>
<dbReference type="Pfam" id="PF00072">
    <property type="entry name" value="Response_reg"/>
    <property type="match status" value="1"/>
</dbReference>
<comment type="subcellular location">
    <subcellularLocation>
        <location evidence="1">Cytoplasm</location>
    </subcellularLocation>
</comment>
<dbReference type="GO" id="GO:0005737">
    <property type="term" value="C:cytoplasm"/>
    <property type="evidence" value="ECO:0007669"/>
    <property type="project" value="UniProtKB-SubCell"/>
</dbReference>
<keyword evidence="5" id="KW-0805">Transcription regulation</keyword>
<evidence type="ECO:0000256" key="3">
    <source>
        <dbReference type="ARBA" id="ARBA00022553"/>
    </source>
</evidence>
<protein>
    <submittedName>
        <fullName evidence="11">Response regulator</fullName>
    </submittedName>
</protein>
<evidence type="ECO:0000313" key="12">
    <source>
        <dbReference type="Proteomes" id="UP000266482"/>
    </source>
</evidence>
<reference evidence="11 12" key="1">
    <citation type="submission" date="2018-09" db="EMBL/GenBank/DDBJ databases">
        <title>Paenibacillus aracenensis nov. sp. isolated from a cave in southern Spain.</title>
        <authorList>
            <person name="Jurado V."/>
            <person name="Gutierrez-Patricio S."/>
            <person name="Gonzalez-Pimentel J.L."/>
            <person name="Miller A.Z."/>
            <person name="Laiz L."/>
            <person name="Saiz-Jimenez C."/>
        </authorList>
    </citation>
    <scope>NUCLEOTIDE SEQUENCE [LARGE SCALE GENOMIC DNA]</scope>
    <source>
        <strain evidence="11 12">DSM 22867</strain>
    </source>
</reference>
<dbReference type="PROSITE" id="PS00041">
    <property type="entry name" value="HTH_ARAC_FAMILY_1"/>
    <property type="match status" value="1"/>
</dbReference>
<evidence type="ECO:0000256" key="8">
    <source>
        <dbReference type="PROSITE-ProRule" id="PRU00169"/>
    </source>
</evidence>
<proteinExistence type="predicted"/>
<dbReference type="PANTHER" id="PTHR42713">
    <property type="entry name" value="HISTIDINE KINASE-RELATED"/>
    <property type="match status" value="1"/>
</dbReference>
<dbReference type="GO" id="GO:0043565">
    <property type="term" value="F:sequence-specific DNA binding"/>
    <property type="evidence" value="ECO:0007669"/>
    <property type="project" value="InterPro"/>
</dbReference>
<dbReference type="Proteomes" id="UP000266482">
    <property type="component" value="Unassembled WGS sequence"/>
</dbReference>
<dbReference type="SMART" id="SM00342">
    <property type="entry name" value="HTH_ARAC"/>
    <property type="match status" value="1"/>
</dbReference>
<dbReference type="InterPro" id="IPR001789">
    <property type="entry name" value="Sig_transdc_resp-reg_receiver"/>
</dbReference>
<evidence type="ECO:0000256" key="4">
    <source>
        <dbReference type="ARBA" id="ARBA00023012"/>
    </source>
</evidence>
<dbReference type="SMART" id="SM00448">
    <property type="entry name" value="REC"/>
    <property type="match status" value="1"/>
</dbReference>
<dbReference type="Gene3D" id="1.10.10.60">
    <property type="entry name" value="Homeodomain-like"/>
    <property type="match status" value="2"/>
</dbReference>
<dbReference type="RefSeq" id="WP_119597779.1">
    <property type="nucleotide sequence ID" value="NZ_QXQA01000001.1"/>
</dbReference>
<evidence type="ECO:0000256" key="6">
    <source>
        <dbReference type="ARBA" id="ARBA00023125"/>
    </source>
</evidence>
<name>A0A3A1VJB3_9BACL</name>
<dbReference type="PROSITE" id="PS01124">
    <property type="entry name" value="HTH_ARAC_FAMILY_2"/>
    <property type="match status" value="1"/>
</dbReference>
<comment type="caution">
    <text evidence="11">The sequence shown here is derived from an EMBL/GenBank/DDBJ whole genome shotgun (WGS) entry which is preliminary data.</text>
</comment>
<feature type="domain" description="Response regulatory" evidence="10">
    <location>
        <begin position="3"/>
        <end position="120"/>
    </location>
</feature>